<keyword evidence="3" id="KW-1185">Reference proteome</keyword>
<accession>A0A8T2BUB8</accession>
<reference evidence="2 3" key="1">
    <citation type="submission" date="2020-12" db="EMBL/GenBank/DDBJ databases">
        <title>Concerted genomic and epigenomic changes stabilize Arabidopsis allopolyploids.</title>
        <authorList>
            <person name="Chen Z."/>
        </authorList>
    </citation>
    <scope>NUCLEOTIDE SEQUENCE [LARGE SCALE GENOMIC DNA]</scope>
    <source>
        <strain evidence="2">As9502</strain>
        <tissue evidence="2">Leaf</tissue>
    </source>
</reference>
<protein>
    <submittedName>
        <fullName evidence="2">Uncharacterized protein</fullName>
    </submittedName>
</protein>
<feature type="compositionally biased region" description="Basic and acidic residues" evidence="1">
    <location>
        <begin position="8"/>
        <end position="27"/>
    </location>
</feature>
<evidence type="ECO:0000313" key="3">
    <source>
        <dbReference type="Proteomes" id="UP000694251"/>
    </source>
</evidence>
<evidence type="ECO:0000313" key="2">
    <source>
        <dbReference type="EMBL" id="KAG7588544.1"/>
    </source>
</evidence>
<proteinExistence type="predicted"/>
<name>A0A8T2BUB8_ARASU</name>
<dbReference type="AlphaFoldDB" id="A0A8T2BUB8"/>
<feature type="region of interest" description="Disordered" evidence="1">
    <location>
        <begin position="78"/>
        <end position="104"/>
    </location>
</feature>
<dbReference type="EMBL" id="JAEFBJ010000007">
    <property type="protein sequence ID" value="KAG7588544.1"/>
    <property type="molecule type" value="Genomic_DNA"/>
</dbReference>
<feature type="compositionally biased region" description="Basic and acidic residues" evidence="1">
    <location>
        <begin position="93"/>
        <end position="102"/>
    </location>
</feature>
<sequence length="124" mass="14356">MVVMRNGFNHEPKKAAWTDPQRKRADIAPRSISDSGRNKALTKGEKVDEILEEENQPNCLDNHWPVFFMPKSIQELKSEKANDIGRRRRSRRRPETVQKPEACDETVQTPHVLHCSHSLIYLSP</sequence>
<gene>
    <name evidence="2" type="ORF">ISN44_As07g008720</name>
</gene>
<organism evidence="2 3">
    <name type="scientific">Arabidopsis suecica</name>
    <name type="common">Swedish thale-cress</name>
    <name type="synonym">Cardaminopsis suecica</name>
    <dbReference type="NCBI Taxonomy" id="45249"/>
    <lineage>
        <taxon>Eukaryota</taxon>
        <taxon>Viridiplantae</taxon>
        <taxon>Streptophyta</taxon>
        <taxon>Embryophyta</taxon>
        <taxon>Tracheophyta</taxon>
        <taxon>Spermatophyta</taxon>
        <taxon>Magnoliopsida</taxon>
        <taxon>eudicotyledons</taxon>
        <taxon>Gunneridae</taxon>
        <taxon>Pentapetalae</taxon>
        <taxon>rosids</taxon>
        <taxon>malvids</taxon>
        <taxon>Brassicales</taxon>
        <taxon>Brassicaceae</taxon>
        <taxon>Camelineae</taxon>
        <taxon>Arabidopsis</taxon>
    </lineage>
</organism>
<feature type="region of interest" description="Disordered" evidence="1">
    <location>
        <begin position="1"/>
        <end position="41"/>
    </location>
</feature>
<evidence type="ECO:0000256" key="1">
    <source>
        <dbReference type="SAM" id="MobiDB-lite"/>
    </source>
</evidence>
<comment type="caution">
    <text evidence="2">The sequence shown here is derived from an EMBL/GenBank/DDBJ whole genome shotgun (WGS) entry which is preliminary data.</text>
</comment>
<dbReference type="Proteomes" id="UP000694251">
    <property type="component" value="Chromosome 7"/>
</dbReference>